<evidence type="ECO:0000313" key="1">
    <source>
        <dbReference type="EMBL" id="KAJ9059190.1"/>
    </source>
</evidence>
<name>A0ACC2SA42_9FUNG</name>
<protein>
    <submittedName>
        <fullName evidence="1">Uncharacterized protein</fullName>
    </submittedName>
</protein>
<proteinExistence type="predicted"/>
<dbReference type="Proteomes" id="UP001165960">
    <property type="component" value="Unassembled WGS sequence"/>
</dbReference>
<sequence>MGIWIVICAAVAIKLAVDISILTFAFTRNTQDYIQPSNKIVIGYGTYGVFNPQTQIKLHPHAHWVSTSNFSQFHFMLSIPSQAKRRHKSNTAILDIQKVSEQLFIPRKFLSTLNVPCNHHQHCCTALFLNFDVDSVPPLPADFDYMPLLSDLNPAHPPGTNSTIRAHLQARKFDQTDCKHVRATPILWRVNAMLVSRQPHTNDKVFKLTFTYPFVTPSRTINAFFASNETSLSSKLPNKLHLNK</sequence>
<dbReference type="EMBL" id="QTSX02005693">
    <property type="protein sequence ID" value="KAJ9059190.1"/>
    <property type="molecule type" value="Genomic_DNA"/>
</dbReference>
<keyword evidence="2" id="KW-1185">Reference proteome</keyword>
<comment type="caution">
    <text evidence="1">The sequence shown here is derived from an EMBL/GenBank/DDBJ whole genome shotgun (WGS) entry which is preliminary data.</text>
</comment>
<accession>A0ACC2SA42</accession>
<reference evidence="1" key="1">
    <citation type="submission" date="2022-04" db="EMBL/GenBank/DDBJ databases">
        <title>Genome of the entomopathogenic fungus Entomophthora muscae.</title>
        <authorList>
            <person name="Elya C."/>
            <person name="Lovett B.R."/>
            <person name="Lee E."/>
            <person name="Macias A.M."/>
            <person name="Hajek A.E."/>
            <person name="De Bivort B.L."/>
            <person name="Kasson M.T."/>
            <person name="De Fine Licht H.H."/>
            <person name="Stajich J.E."/>
        </authorList>
    </citation>
    <scope>NUCLEOTIDE SEQUENCE</scope>
    <source>
        <strain evidence="1">Berkeley</strain>
    </source>
</reference>
<evidence type="ECO:0000313" key="2">
    <source>
        <dbReference type="Proteomes" id="UP001165960"/>
    </source>
</evidence>
<organism evidence="1 2">
    <name type="scientific">Entomophthora muscae</name>
    <dbReference type="NCBI Taxonomy" id="34485"/>
    <lineage>
        <taxon>Eukaryota</taxon>
        <taxon>Fungi</taxon>
        <taxon>Fungi incertae sedis</taxon>
        <taxon>Zoopagomycota</taxon>
        <taxon>Entomophthoromycotina</taxon>
        <taxon>Entomophthoromycetes</taxon>
        <taxon>Entomophthorales</taxon>
        <taxon>Entomophthoraceae</taxon>
        <taxon>Entomophthora</taxon>
    </lineage>
</organism>
<gene>
    <name evidence="1" type="ORF">DSO57_1005112</name>
</gene>